<dbReference type="Proteomes" id="UP000176204">
    <property type="component" value="Chromosome I"/>
</dbReference>
<evidence type="ECO:0000259" key="8">
    <source>
        <dbReference type="Pfam" id="PF00884"/>
    </source>
</evidence>
<proteinExistence type="predicted"/>
<keyword evidence="4 7" id="KW-0812">Transmembrane</keyword>
<keyword evidence="3" id="KW-0808">Transferase</keyword>
<feature type="domain" description="Sulfatase N-terminal" evidence="8">
    <location>
        <begin position="236"/>
        <end position="513"/>
    </location>
</feature>
<evidence type="ECO:0000256" key="5">
    <source>
        <dbReference type="ARBA" id="ARBA00022989"/>
    </source>
</evidence>
<evidence type="ECO:0000313" key="10">
    <source>
        <dbReference type="Proteomes" id="UP000176204"/>
    </source>
</evidence>
<dbReference type="InterPro" id="IPR040423">
    <property type="entry name" value="PEA_transferase"/>
</dbReference>
<evidence type="ECO:0000256" key="2">
    <source>
        <dbReference type="ARBA" id="ARBA00022475"/>
    </source>
</evidence>
<dbReference type="InterPro" id="IPR058130">
    <property type="entry name" value="PEA_transf_C"/>
</dbReference>
<dbReference type="CDD" id="cd16017">
    <property type="entry name" value="LptA"/>
    <property type="match status" value="1"/>
</dbReference>
<dbReference type="Gene3D" id="3.40.720.10">
    <property type="entry name" value="Alkaline Phosphatase, subunit A"/>
    <property type="match status" value="1"/>
</dbReference>
<evidence type="ECO:0000256" key="6">
    <source>
        <dbReference type="ARBA" id="ARBA00023136"/>
    </source>
</evidence>
<dbReference type="GO" id="GO:0009244">
    <property type="term" value="P:lipopolysaccharide core region biosynthetic process"/>
    <property type="evidence" value="ECO:0007669"/>
    <property type="project" value="TreeGrafter"/>
</dbReference>
<dbReference type="PANTHER" id="PTHR30443:SF0">
    <property type="entry name" value="PHOSPHOETHANOLAMINE TRANSFERASE EPTA"/>
    <property type="match status" value="1"/>
</dbReference>
<evidence type="ECO:0000256" key="7">
    <source>
        <dbReference type="SAM" id="Phobius"/>
    </source>
</evidence>
<feature type="transmembrane region" description="Helical" evidence="7">
    <location>
        <begin position="167"/>
        <end position="188"/>
    </location>
</feature>
<organism evidence="9 10">
    <name type="scientific">Akkermansia glycaniphila</name>
    <dbReference type="NCBI Taxonomy" id="1679444"/>
    <lineage>
        <taxon>Bacteria</taxon>
        <taxon>Pseudomonadati</taxon>
        <taxon>Verrucomicrobiota</taxon>
        <taxon>Verrucomicrobiia</taxon>
        <taxon>Verrucomicrobiales</taxon>
        <taxon>Akkermansiaceae</taxon>
        <taxon>Akkermansia</taxon>
    </lineage>
</organism>
<feature type="transmembrane region" description="Helical" evidence="7">
    <location>
        <begin position="20"/>
        <end position="38"/>
    </location>
</feature>
<sequence>MTKWWKMLVRRERLPQWAYWLYVLMVAVVLYYATYTVSFGADDFSSVDRSLGAHWASLWSWNGAVATLFFAVALDLFIRARFWGMLFWVPFMLYQTLRMYMYYCLGISDPSSYVGIFLGTDWEEARSYMTFGNAMWLAGSVLANAGIYLLGRFLIVRCRIIAWRWIPAAETAFLAGWVCMVEFAYIYICPPYDSFVIAVLDAQKTIRKGGELATLKKLPKAAEGASSLVQRGGPVTVIFIVGESVRADHLQVCGYERRTTPLLAARRQRGELAVFPNVLSFDTSTEKSVVGMMTNAANDRRVPTVGSFVSLFRKHGFQTAFFYNMRREATPPMMLLTEDCEDRYFSDSFLADGILSRVKDVLAEGDGNRLIVLQTKGSHYHYSNKYPREGFSVFLPDEHDRDLSMQKPDLVNAYDNSILYLDYFLDSLMEFSRERNVVLVYCSDHGESFGEGGRFLHGGPLSMMEQRQVPLLVWCSSAYREKNPRLWENLTRRQGGAAEHGNLFHTVLGLAGIWSVWYEQALDLAAEEAAS</sequence>
<dbReference type="Pfam" id="PF00884">
    <property type="entry name" value="Sulfatase"/>
    <property type="match status" value="1"/>
</dbReference>
<feature type="transmembrane region" description="Helical" evidence="7">
    <location>
        <begin position="134"/>
        <end position="155"/>
    </location>
</feature>
<dbReference type="PANTHER" id="PTHR30443">
    <property type="entry name" value="INNER MEMBRANE PROTEIN"/>
    <property type="match status" value="1"/>
</dbReference>
<dbReference type="InterPro" id="IPR000917">
    <property type="entry name" value="Sulfatase_N"/>
</dbReference>
<feature type="transmembrane region" description="Helical" evidence="7">
    <location>
        <begin position="58"/>
        <end position="78"/>
    </location>
</feature>
<dbReference type="InterPro" id="IPR017850">
    <property type="entry name" value="Alkaline_phosphatase_core_sf"/>
</dbReference>
<dbReference type="GO" id="GO:0005886">
    <property type="term" value="C:plasma membrane"/>
    <property type="evidence" value="ECO:0007669"/>
    <property type="project" value="UniProtKB-SubCell"/>
</dbReference>
<protein>
    <submittedName>
        <fullName evidence="9">Sulfatase</fullName>
    </submittedName>
</protein>
<dbReference type="GO" id="GO:0016776">
    <property type="term" value="F:phosphotransferase activity, phosphate group as acceptor"/>
    <property type="evidence" value="ECO:0007669"/>
    <property type="project" value="TreeGrafter"/>
</dbReference>
<reference evidence="10" key="1">
    <citation type="submission" date="2016-09" db="EMBL/GenBank/DDBJ databases">
        <authorList>
            <person name="Koehorst J."/>
        </authorList>
    </citation>
    <scope>NUCLEOTIDE SEQUENCE [LARGE SCALE GENOMIC DNA]</scope>
</reference>
<gene>
    <name evidence="9" type="ORF">PYTT_2041</name>
</gene>
<dbReference type="AlphaFoldDB" id="A0A1H6M925"/>
<comment type="subcellular location">
    <subcellularLocation>
        <location evidence="1">Cell membrane</location>
        <topology evidence="1">Multi-pass membrane protein</topology>
    </subcellularLocation>
</comment>
<evidence type="ECO:0000256" key="1">
    <source>
        <dbReference type="ARBA" id="ARBA00004651"/>
    </source>
</evidence>
<keyword evidence="6 7" id="KW-0472">Membrane</keyword>
<evidence type="ECO:0000256" key="4">
    <source>
        <dbReference type="ARBA" id="ARBA00022692"/>
    </source>
</evidence>
<accession>A0A1H6M925</accession>
<dbReference type="EMBL" id="LT629973">
    <property type="protein sequence ID" value="SEH95486.1"/>
    <property type="molecule type" value="Genomic_DNA"/>
</dbReference>
<name>A0A1H6M925_9BACT</name>
<evidence type="ECO:0000256" key="3">
    <source>
        <dbReference type="ARBA" id="ARBA00022679"/>
    </source>
</evidence>
<keyword evidence="5 7" id="KW-1133">Transmembrane helix</keyword>
<dbReference type="KEGG" id="agl:PYTT_2041"/>
<keyword evidence="10" id="KW-1185">Reference proteome</keyword>
<keyword evidence="2" id="KW-1003">Cell membrane</keyword>
<dbReference type="SUPFAM" id="SSF53649">
    <property type="entry name" value="Alkaline phosphatase-like"/>
    <property type="match status" value="1"/>
</dbReference>
<evidence type="ECO:0000313" key="9">
    <source>
        <dbReference type="EMBL" id="SEH95486.1"/>
    </source>
</evidence>